<gene>
    <name evidence="1" type="ordered locus">RPC_2900</name>
</gene>
<dbReference type="KEGG" id="rpc:RPC_2900"/>
<reference evidence="1" key="1">
    <citation type="submission" date="2006-03" db="EMBL/GenBank/DDBJ databases">
        <title>Complete sequence of Rhodopseudomonas palustris BisB18.</title>
        <authorList>
            <consortium name="US DOE Joint Genome Institute"/>
            <person name="Copeland A."/>
            <person name="Lucas S."/>
            <person name="Lapidus A."/>
            <person name="Barry K."/>
            <person name="Detter J.C."/>
            <person name="Glavina del Rio T."/>
            <person name="Hammon N."/>
            <person name="Israni S."/>
            <person name="Dalin E."/>
            <person name="Tice H."/>
            <person name="Pitluck S."/>
            <person name="Chain P."/>
            <person name="Malfatti S."/>
            <person name="Shin M."/>
            <person name="Vergez L."/>
            <person name="Schmutz J."/>
            <person name="Larimer F."/>
            <person name="Land M."/>
            <person name="Hauser L."/>
            <person name="Pelletier D.A."/>
            <person name="Kyrpides N."/>
            <person name="Anderson I."/>
            <person name="Oda Y."/>
            <person name="Harwood C.S."/>
            <person name="Richardson P."/>
        </authorList>
    </citation>
    <scope>NUCLEOTIDE SEQUENCE [LARGE SCALE GENOMIC DNA]</scope>
    <source>
        <strain evidence="1">BisB18</strain>
    </source>
</reference>
<dbReference type="AlphaFoldDB" id="Q213I8"/>
<dbReference type="EMBL" id="CP000301">
    <property type="protein sequence ID" value="ABD88448.1"/>
    <property type="molecule type" value="Genomic_DNA"/>
</dbReference>
<sequence length="102" mass="11569">MVWRFVCNAAIVAAICAGSKAATCDRADCCDRQAIGLFRANFGYLSIRRLQIRWRGNPSSYKKIFDGNEDNEILVFHRSGPYPSPATMTWLVGRLRCRIPRT</sequence>
<name>Q213I8_RHOPB</name>
<dbReference type="STRING" id="316056.RPC_2900"/>
<protein>
    <submittedName>
        <fullName evidence="1">Uncharacterized protein</fullName>
    </submittedName>
</protein>
<dbReference type="HOGENOM" id="CLU_2275314_0_0_5"/>
<organism evidence="1">
    <name type="scientific">Rhodopseudomonas palustris (strain BisB18)</name>
    <dbReference type="NCBI Taxonomy" id="316056"/>
    <lineage>
        <taxon>Bacteria</taxon>
        <taxon>Pseudomonadati</taxon>
        <taxon>Pseudomonadota</taxon>
        <taxon>Alphaproteobacteria</taxon>
        <taxon>Hyphomicrobiales</taxon>
        <taxon>Nitrobacteraceae</taxon>
        <taxon>Rhodopseudomonas</taxon>
    </lineage>
</organism>
<accession>Q213I8</accession>
<evidence type="ECO:0000313" key="1">
    <source>
        <dbReference type="EMBL" id="ABD88448.1"/>
    </source>
</evidence>
<proteinExistence type="predicted"/>